<dbReference type="Proteomes" id="UP000243859">
    <property type="component" value="Unassembled WGS sequence"/>
</dbReference>
<comment type="caution">
    <text evidence="1">The sequence shown here is derived from an EMBL/GenBank/DDBJ whole genome shotgun (WGS) entry which is preliminary data.</text>
</comment>
<keyword evidence="1" id="KW-0378">Hydrolase</keyword>
<accession>A0A2T5BV41</accession>
<sequence length="285" mass="31265">MQKAFTLVRPECLATSVVFSSPHSGRSYSTAFLRQTVLDEHTVRSSEDAFIDMLLARVPLLGAPLLAASMPRAYLDLNRAPTDLDPAVISGVRMQGYNPRVSSGLGVIPRVVANGRVIYRGKLSHSEAGTRLKTYWYPYHAQLSALLDEAHARFGRAILIDVHSMPSEAVQGCSHASSRRPEVVLGDRFGTSANPEIVDRIAGVFSRAGLQVARNTPFAGAYIVERYGHPARNRHAVQVEIDRALYMNESRIRPNGNFPAFRRLMTAALAEIVEIGRGDMPLAAE</sequence>
<dbReference type="SUPFAM" id="SSF53187">
    <property type="entry name" value="Zn-dependent exopeptidases"/>
    <property type="match status" value="1"/>
</dbReference>
<dbReference type="OrthoDB" id="9802050at2"/>
<dbReference type="EMBL" id="QAAA01000003">
    <property type="protein sequence ID" value="PTN03380.1"/>
    <property type="molecule type" value="Genomic_DNA"/>
</dbReference>
<organism evidence="1 2">
    <name type="scientific">Rhodovulum imhoffii</name>
    <dbReference type="NCBI Taxonomy" id="365340"/>
    <lineage>
        <taxon>Bacteria</taxon>
        <taxon>Pseudomonadati</taxon>
        <taxon>Pseudomonadota</taxon>
        <taxon>Alphaproteobacteria</taxon>
        <taxon>Rhodobacterales</taxon>
        <taxon>Paracoccaceae</taxon>
        <taxon>Rhodovulum</taxon>
    </lineage>
</organism>
<dbReference type="AlphaFoldDB" id="A0A2T5BV41"/>
<protein>
    <submittedName>
        <fullName evidence="1">N-formylglutamate amidohydrolase</fullName>
    </submittedName>
</protein>
<dbReference type="Gene3D" id="3.40.630.40">
    <property type="entry name" value="Zn-dependent exopeptidases"/>
    <property type="match status" value="1"/>
</dbReference>
<evidence type="ECO:0000313" key="1">
    <source>
        <dbReference type="EMBL" id="PTN03380.1"/>
    </source>
</evidence>
<dbReference type="InterPro" id="IPR007709">
    <property type="entry name" value="N-FG_amidohydro"/>
</dbReference>
<proteinExistence type="predicted"/>
<reference evidence="1 2" key="1">
    <citation type="submission" date="2018-04" db="EMBL/GenBank/DDBJ databases">
        <title>Genomic Encyclopedia of Archaeal and Bacterial Type Strains, Phase II (KMG-II): from individual species to whole genera.</title>
        <authorList>
            <person name="Goeker M."/>
        </authorList>
    </citation>
    <scope>NUCLEOTIDE SEQUENCE [LARGE SCALE GENOMIC DNA]</scope>
    <source>
        <strain evidence="1 2">DSM 18064</strain>
    </source>
</reference>
<evidence type="ECO:0000313" key="2">
    <source>
        <dbReference type="Proteomes" id="UP000243859"/>
    </source>
</evidence>
<keyword evidence="2" id="KW-1185">Reference proteome</keyword>
<dbReference type="Pfam" id="PF05013">
    <property type="entry name" value="FGase"/>
    <property type="match status" value="1"/>
</dbReference>
<dbReference type="GO" id="GO:0016787">
    <property type="term" value="F:hydrolase activity"/>
    <property type="evidence" value="ECO:0007669"/>
    <property type="project" value="UniProtKB-KW"/>
</dbReference>
<name>A0A2T5BV41_9RHOB</name>
<gene>
    <name evidence="1" type="ORF">C8N32_103224</name>
</gene>
<dbReference type="RefSeq" id="WP_107891212.1">
    <property type="nucleotide sequence ID" value="NZ_NHSI01000060.1"/>
</dbReference>